<dbReference type="AlphaFoldDB" id="A0A0F9DBR8"/>
<protein>
    <submittedName>
        <fullName evidence="1">Uncharacterized protein</fullName>
    </submittedName>
</protein>
<accession>A0A0F9DBR8</accession>
<feature type="non-terminal residue" evidence="1">
    <location>
        <position position="1"/>
    </location>
</feature>
<sequence length="514" mass="54484">AGRTVGTLATLGAGRAGLTRRTLPKPPKLAGFTRTKVAGVTIPRAAGEATGATLPTKVAGLLRGSLVGEMLVRLSKFQQKRINLALNRIAERITKAEARGKVYEMPADAFVGGAKALKDRAKPIYENISAITNELAPGAPERIGAMTGQARVKFMRYQGKVKAVAQRMTELLSDLDISEMLGQDPDVANTLRTRLATLQTAERLTVPFETFKSTRSALMKLRTRASRAGKDNAARLLSEAVDAVNDSAGDMLKAIDNQRGTTLAKDWRTANNMWRRASLSEDLAKMVDSVTEGTRPSTQAAIGDVPVPPTIAGKTFVTKLRAMKGQIEKVYGERAYTQLETLGNILVRSQKSGGIVGHFMTLQAMMMAMSVPAGAVAGYTQGGIPGAVGGAFLGPGLLLGGELIIGKALATAMSSSGGRAALVNLFQTKAGTAAAALAAIRVLNIANQNTERDTEGGLPLPPAPQAIEVGPADLQRDTEIMLQAKEGEITPAEANQQIPRRRRAIRLLRPPPQE</sequence>
<comment type="caution">
    <text evidence="1">The sequence shown here is derived from an EMBL/GenBank/DDBJ whole genome shotgun (WGS) entry which is preliminary data.</text>
</comment>
<name>A0A0F9DBR8_9ZZZZ</name>
<evidence type="ECO:0000313" key="1">
    <source>
        <dbReference type="EMBL" id="KKL51156.1"/>
    </source>
</evidence>
<organism evidence="1">
    <name type="scientific">marine sediment metagenome</name>
    <dbReference type="NCBI Taxonomy" id="412755"/>
    <lineage>
        <taxon>unclassified sequences</taxon>
        <taxon>metagenomes</taxon>
        <taxon>ecological metagenomes</taxon>
    </lineage>
</organism>
<gene>
    <name evidence="1" type="ORF">LCGC14_2298300</name>
</gene>
<proteinExistence type="predicted"/>
<dbReference type="EMBL" id="LAZR01032343">
    <property type="protein sequence ID" value="KKL51156.1"/>
    <property type="molecule type" value="Genomic_DNA"/>
</dbReference>
<reference evidence="1" key="1">
    <citation type="journal article" date="2015" name="Nature">
        <title>Complex archaea that bridge the gap between prokaryotes and eukaryotes.</title>
        <authorList>
            <person name="Spang A."/>
            <person name="Saw J.H."/>
            <person name="Jorgensen S.L."/>
            <person name="Zaremba-Niedzwiedzka K."/>
            <person name="Martijn J."/>
            <person name="Lind A.E."/>
            <person name="van Eijk R."/>
            <person name="Schleper C."/>
            <person name="Guy L."/>
            <person name="Ettema T.J."/>
        </authorList>
    </citation>
    <scope>NUCLEOTIDE SEQUENCE</scope>
</reference>